<keyword evidence="1 3" id="KW-0963">Cytoplasm</keyword>
<dbReference type="EMBL" id="BMPZ01000004">
    <property type="protein sequence ID" value="GGI81129.1"/>
    <property type="molecule type" value="Genomic_DNA"/>
</dbReference>
<dbReference type="SUPFAM" id="SSF52821">
    <property type="entry name" value="Rhodanese/Cell cycle control phosphatase"/>
    <property type="match status" value="1"/>
</dbReference>
<dbReference type="InterPro" id="IPR001763">
    <property type="entry name" value="Rhodanese-like_dom"/>
</dbReference>
<comment type="similarity">
    <text evidence="3">Belongs to the GlpE family.</text>
</comment>
<dbReference type="CDD" id="cd01444">
    <property type="entry name" value="GlpE_ST"/>
    <property type="match status" value="1"/>
</dbReference>
<dbReference type="Pfam" id="PF00581">
    <property type="entry name" value="Rhodanese"/>
    <property type="match status" value="1"/>
</dbReference>
<dbReference type="SMART" id="SM00450">
    <property type="entry name" value="RHOD"/>
    <property type="match status" value="1"/>
</dbReference>
<organism evidence="5 6">
    <name type="scientific">Shewanella gelidii</name>
    <dbReference type="NCBI Taxonomy" id="1642821"/>
    <lineage>
        <taxon>Bacteria</taxon>
        <taxon>Pseudomonadati</taxon>
        <taxon>Pseudomonadota</taxon>
        <taxon>Gammaproteobacteria</taxon>
        <taxon>Alteromonadales</taxon>
        <taxon>Shewanellaceae</taxon>
        <taxon>Shewanella</taxon>
    </lineage>
</organism>
<name>A0A917N9Y4_9GAMM</name>
<gene>
    <name evidence="3 5" type="primary">glpE</name>
    <name evidence="5" type="ORF">GCM10009332_18110</name>
</gene>
<keyword evidence="6" id="KW-1185">Reference proteome</keyword>
<comment type="caution">
    <text evidence="5">The sequence shown here is derived from an EMBL/GenBank/DDBJ whole genome shotgun (WGS) entry which is preliminary data.</text>
</comment>
<feature type="active site" description="Cysteine persulfide intermediate" evidence="3">
    <location>
        <position position="66"/>
    </location>
</feature>
<proteinExistence type="inferred from homology"/>
<dbReference type="InterPro" id="IPR050229">
    <property type="entry name" value="GlpE_sulfurtransferase"/>
</dbReference>
<comment type="catalytic activity">
    <reaction evidence="3">
        <text>thiosulfate + [thioredoxin]-dithiol = [thioredoxin]-disulfide + hydrogen sulfide + sulfite + 2 H(+)</text>
        <dbReference type="Rhea" id="RHEA:83859"/>
        <dbReference type="Rhea" id="RHEA-COMP:10698"/>
        <dbReference type="Rhea" id="RHEA-COMP:10700"/>
        <dbReference type="ChEBI" id="CHEBI:15378"/>
        <dbReference type="ChEBI" id="CHEBI:17359"/>
        <dbReference type="ChEBI" id="CHEBI:29919"/>
        <dbReference type="ChEBI" id="CHEBI:29950"/>
        <dbReference type="ChEBI" id="CHEBI:33542"/>
        <dbReference type="ChEBI" id="CHEBI:50058"/>
    </reaction>
</comment>
<dbReference type="InterPro" id="IPR036873">
    <property type="entry name" value="Rhodanese-like_dom_sf"/>
</dbReference>
<reference evidence="5" key="2">
    <citation type="submission" date="2020-09" db="EMBL/GenBank/DDBJ databases">
        <authorList>
            <person name="Sun Q."/>
            <person name="Ohkuma M."/>
        </authorList>
    </citation>
    <scope>NUCLEOTIDE SEQUENCE</scope>
    <source>
        <strain evidence="5">JCM 30804</strain>
    </source>
</reference>
<dbReference type="GO" id="GO:0004792">
    <property type="term" value="F:thiosulfate-cyanide sulfurtransferase activity"/>
    <property type="evidence" value="ECO:0007669"/>
    <property type="project" value="UniProtKB-UniRule"/>
</dbReference>
<dbReference type="AlphaFoldDB" id="A0A917N9Y4"/>
<keyword evidence="2 3" id="KW-0808">Transferase</keyword>
<comment type="catalytic activity">
    <reaction evidence="3">
        <text>thiosulfate + hydrogen cyanide = thiocyanate + sulfite + 2 H(+)</text>
        <dbReference type="Rhea" id="RHEA:16881"/>
        <dbReference type="ChEBI" id="CHEBI:15378"/>
        <dbReference type="ChEBI" id="CHEBI:17359"/>
        <dbReference type="ChEBI" id="CHEBI:18022"/>
        <dbReference type="ChEBI" id="CHEBI:18407"/>
        <dbReference type="ChEBI" id="CHEBI:33542"/>
        <dbReference type="EC" id="2.8.1.1"/>
    </reaction>
</comment>
<sequence>MSEFQHLSVTQLQQMLKDSDKIQIADIRDPHSFAEGHIDTSIHLSNDNMVDFLRQADLDAPLVVVCYHGISSQNAALYLNQQGFDDIYSLDGGYQAWQQALS</sequence>
<evidence type="ECO:0000256" key="1">
    <source>
        <dbReference type="ARBA" id="ARBA00022490"/>
    </source>
</evidence>
<comment type="function">
    <text evidence="3">Transferase that catalyzes the transfer of sulfur from thiosulfate to thiophilic acceptors such as cyanide or dithiols. May function in a CysM-independent thiosulfate assimilation pathway by catalyzing the conversion of thiosulfate to sulfite, which can then be used for L-cysteine biosynthesis.</text>
</comment>
<dbReference type="EC" id="2.8.1.1" evidence="3"/>
<protein>
    <recommendedName>
        <fullName evidence="3">Thiosulfate sulfurtransferase GlpE</fullName>
        <ecNumber evidence="3">2.8.1.1</ecNumber>
    </recommendedName>
</protein>
<accession>A0A917N9Y4</accession>
<dbReference type="Gene3D" id="3.40.250.10">
    <property type="entry name" value="Rhodanese-like domain"/>
    <property type="match status" value="1"/>
</dbReference>
<dbReference type="GO" id="GO:0005737">
    <property type="term" value="C:cytoplasm"/>
    <property type="evidence" value="ECO:0007669"/>
    <property type="project" value="UniProtKB-SubCell"/>
</dbReference>
<evidence type="ECO:0000256" key="3">
    <source>
        <dbReference type="HAMAP-Rule" id="MF_01009"/>
    </source>
</evidence>
<dbReference type="PANTHER" id="PTHR43031">
    <property type="entry name" value="FAD-DEPENDENT OXIDOREDUCTASE"/>
    <property type="match status" value="1"/>
</dbReference>
<dbReference type="NCBIfam" id="NF001195">
    <property type="entry name" value="PRK00162.1"/>
    <property type="match status" value="1"/>
</dbReference>
<dbReference type="Proteomes" id="UP000613743">
    <property type="component" value="Unassembled WGS sequence"/>
</dbReference>
<evidence type="ECO:0000313" key="5">
    <source>
        <dbReference type="EMBL" id="GGI81129.1"/>
    </source>
</evidence>
<dbReference type="HAMAP" id="MF_01009">
    <property type="entry name" value="Thiosulf_sulfurtr"/>
    <property type="match status" value="1"/>
</dbReference>
<evidence type="ECO:0000259" key="4">
    <source>
        <dbReference type="PROSITE" id="PS50206"/>
    </source>
</evidence>
<evidence type="ECO:0000256" key="2">
    <source>
        <dbReference type="ARBA" id="ARBA00022679"/>
    </source>
</evidence>
<dbReference type="InterPro" id="IPR023695">
    <property type="entry name" value="Thiosulf_sulfurTrfase"/>
</dbReference>
<feature type="domain" description="Rhodanese" evidence="4">
    <location>
        <begin position="18"/>
        <end position="102"/>
    </location>
</feature>
<dbReference type="PANTHER" id="PTHR43031:SF6">
    <property type="entry name" value="THIOSULFATE SULFURTRANSFERASE GLPE"/>
    <property type="match status" value="1"/>
</dbReference>
<reference evidence="5" key="1">
    <citation type="journal article" date="2014" name="Int. J. Syst. Evol. Microbiol.">
        <title>Complete genome sequence of Corynebacterium casei LMG S-19264T (=DSM 44701T), isolated from a smear-ripened cheese.</title>
        <authorList>
            <consortium name="US DOE Joint Genome Institute (JGI-PGF)"/>
            <person name="Walter F."/>
            <person name="Albersmeier A."/>
            <person name="Kalinowski J."/>
            <person name="Ruckert C."/>
        </authorList>
    </citation>
    <scope>NUCLEOTIDE SEQUENCE</scope>
    <source>
        <strain evidence="5">JCM 30804</strain>
    </source>
</reference>
<evidence type="ECO:0000313" key="6">
    <source>
        <dbReference type="Proteomes" id="UP000613743"/>
    </source>
</evidence>
<dbReference type="PROSITE" id="PS50206">
    <property type="entry name" value="RHODANESE_3"/>
    <property type="match status" value="1"/>
</dbReference>
<dbReference type="RefSeq" id="WP_188920076.1">
    <property type="nucleotide sequence ID" value="NZ_BMPZ01000004.1"/>
</dbReference>
<comment type="subcellular location">
    <subcellularLocation>
        <location evidence="3">Cytoplasm</location>
    </subcellularLocation>
</comment>